<keyword evidence="3" id="KW-1185">Reference proteome</keyword>
<evidence type="ECO:0000256" key="1">
    <source>
        <dbReference type="SAM" id="MobiDB-lite"/>
    </source>
</evidence>
<dbReference type="OrthoDB" id="10328657at2759"/>
<dbReference type="Proteomes" id="UP000053201">
    <property type="component" value="Unassembled WGS sequence"/>
</dbReference>
<dbReference type="AlphaFoldDB" id="A0A0L0HJB2"/>
<evidence type="ECO:0000313" key="2">
    <source>
        <dbReference type="EMBL" id="KND00985.1"/>
    </source>
</evidence>
<organism evidence="2 3">
    <name type="scientific">Spizellomyces punctatus (strain DAOM BR117)</name>
    <dbReference type="NCBI Taxonomy" id="645134"/>
    <lineage>
        <taxon>Eukaryota</taxon>
        <taxon>Fungi</taxon>
        <taxon>Fungi incertae sedis</taxon>
        <taxon>Chytridiomycota</taxon>
        <taxon>Chytridiomycota incertae sedis</taxon>
        <taxon>Chytridiomycetes</taxon>
        <taxon>Spizellomycetales</taxon>
        <taxon>Spizellomycetaceae</taxon>
        <taxon>Spizellomyces</taxon>
    </lineage>
</organism>
<dbReference type="VEuPathDB" id="FungiDB:SPPG_09172"/>
<proteinExistence type="predicted"/>
<evidence type="ECO:0000313" key="3">
    <source>
        <dbReference type="Proteomes" id="UP000053201"/>
    </source>
</evidence>
<name>A0A0L0HJB2_SPIPD</name>
<sequence length="114" mass="12464">MQDAIILEFSKWGFQLDDPPPNPPRLEQASLPQAVSPRDHLGADQDDQVLDQGEAVAAGSSDSCLEEVEEGARPDEVDADILVERKTQEALVVLRGRPEEVLEDPVLDLAETYG</sequence>
<dbReference type="EMBL" id="KQ257455">
    <property type="protein sequence ID" value="KND00985.1"/>
    <property type="molecule type" value="Genomic_DNA"/>
</dbReference>
<reference evidence="2 3" key="1">
    <citation type="submission" date="2009-08" db="EMBL/GenBank/DDBJ databases">
        <title>The Genome Sequence of Spizellomyces punctatus strain DAOM BR117.</title>
        <authorList>
            <consortium name="The Broad Institute Genome Sequencing Platform"/>
            <person name="Russ C."/>
            <person name="Cuomo C."/>
            <person name="Shea T."/>
            <person name="Young S.K."/>
            <person name="Zeng Q."/>
            <person name="Koehrsen M."/>
            <person name="Haas B."/>
            <person name="Borodovsky M."/>
            <person name="Guigo R."/>
            <person name="Alvarado L."/>
            <person name="Berlin A."/>
            <person name="Bochicchio J."/>
            <person name="Borenstein D."/>
            <person name="Chapman S."/>
            <person name="Chen Z."/>
            <person name="Engels R."/>
            <person name="Freedman E."/>
            <person name="Gellesch M."/>
            <person name="Goldberg J."/>
            <person name="Griggs A."/>
            <person name="Gujja S."/>
            <person name="Heiman D."/>
            <person name="Hepburn T."/>
            <person name="Howarth C."/>
            <person name="Jen D."/>
            <person name="Larson L."/>
            <person name="Lewis B."/>
            <person name="Mehta T."/>
            <person name="Park D."/>
            <person name="Pearson M."/>
            <person name="Roberts A."/>
            <person name="Saif S."/>
            <person name="Shenoy N."/>
            <person name="Sisk P."/>
            <person name="Stolte C."/>
            <person name="Sykes S."/>
            <person name="Thomson T."/>
            <person name="Walk T."/>
            <person name="White J."/>
            <person name="Yandava C."/>
            <person name="Burger G."/>
            <person name="Gray M.W."/>
            <person name="Holland P.W.H."/>
            <person name="King N."/>
            <person name="Lang F.B.F."/>
            <person name="Roger A.J."/>
            <person name="Ruiz-Trillo I."/>
            <person name="Lander E."/>
            <person name="Nusbaum C."/>
        </authorList>
    </citation>
    <scope>NUCLEOTIDE SEQUENCE [LARGE SCALE GENOMIC DNA]</scope>
    <source>
        <strain evidence="2 3">DAOM BR117</strain>
    </source>
</reference>
<dbReference type="RefSeq" id="XP_016609024.1">
    <property type="nucleotide sequence ID" value="XM_016757329.1"/>
</dbReference>
<accession>A0A0L0HJB2</accession>
<feature type="region of interest" description="Disordered" evidence="1">
    <location>
        <begin position="12"/>
        <end position="77"/>
    </location>
</feature>
<gene>
    <name evidence="2" type="ORF">SPPG_09172</name>
</gene>
<dbReference type="InParanoid" id="A0A0L0HJB2"/>
<protein>
    <submittedName>
        <fullName evidence="2">Uncharacterized protein</fullName>
    </submittedName>
</protein>
<dbReference type="GeneID" id="27692297"/>